<dbReference type="GO" id="GO:0046872">
    <property type="term" value="F:metal ion binding"/>
    <property type="evidence" value="ECO:0007669"/>
    <property type="project" value="UniProtKB-UniRule"/>
</dbReference>
<comment type="catalytic activity">
    <reaction evidence="15 17 18">
        <text>(6S)-NADHX + ADP = AMP + phosphate + NADH + H(+)</text>
        <dbReference type="Rhea" id="RHEA:32223"/>
        <dbReference type="ChEBI" id="CHEBI:15378"/>
        <dbReference type="ChEBI" id="CHEBI:43474"/>
        <dbReference type="ChEBI" id="CHEBI:57945"/>
        <dbReference type="ChEBI" id="CHEBI:64074"/>
        <dbReference type="ChEBI" id="CHEBI:456215"/>
        <dbReference type="ChEBI" id="CHEBI:456216"/>
        <dbReference type="EC" id="4.2.1.136"/>
    </reaction>
</comment>
<keyword evidence="9 18" id="KW-0630">Potassium</keyword>
<name>A0A4P6X0S7_HYDPS</name>
<evidence type="ECO:0000256" key="11">
    <source>
        <dbReference type="ARBA" id="ARBA00023235"/>
    </source>
</evidence>
<reference evidence="21 22" key="1">
    <citation type="submission" date="2019-03" db="EMBL/GenBank/DDBJ databases">
        <authorList>
            <person name="Sebastian G."/>
            <person name="Baumann P."/>
            <person name="Ruckert C."/>
            <person name="Kalinowski J."/>
            <person name="Nebel B."/>
            <person name="Takors R."/>
            <person name="Blombach B."/>
        </authorList>
    </citation>
    <scope>NUCLEOTIDE SEQUENCE [LARGE SCALE GENOMIC DNA]</scope>
    <source>
        <strain evidence="21 22">DSM 1084</strain>
    </source>
</reference>
<organism evidence="21 22">
    <name type="scientific">Hydrogenophaga pseudoflava</name>
    <name type="common">Pseudomonas carboxydoflava</name>
    <dbReference type="NCBI Taxonomy" id="47421"/>
    <lineage>
        <taxon>Bacteria</taxon>
        <taxon>Pseudomonadati</taxon>
        <taxon>Pseudomonadota</taxon>
        <taxon>Betaproteobacteria</taxon>
        <taxon>Burkholderiales</taxon>
        <taxon>Comamonadaceae</taxon>
        <taxon>Hydrogenophaga</taxon>
    </lineage>
</organism>
<dbReference type="GO" id="GO:0110051">
    <property type="term" value="P:metabolite repair"/>
    <property type="evidence" value="ECO:0007669"/>
    <property type="project" value="TreeGrafter"/>
</dbReference>
<dbReference type="InterPro" id="IPR030677">
    <property type="entry name" value="Nnr"/>
</dbReference>
<evidence type="ECO:0000256" key="14">
    <source>
        <dbReference type="ARBA" id="ARBA00025153"/>
    </source>
</evidence>
<evidence type="ECO:0000256" key="13">
    <source>
        <dbReference type="ARBA" id="ARBA00023268"/>
    </source>
</evidence>
<dbReference type="GO" id="GO:0046496">
    <property type="term" value="P:nicotinamide nucleotide metabolic process"/>
    <property type="evidence" value="ECO:0007669"/>
    <property type="project" value="UniProtKB-UniRule"/>
</dbReference>
<sequence length="490" mass="50482">MTASLPAHELMARAGRSVADLTMALAPHARRIWIACGPGNNGGDGLVAARHLSLHAQSRQGRPEIVTTLTGDPGRLPPDAAHALTLALESGVTLASSPPHDFDVAIDALLGIGTTRPPAGEMAEYLRRLHRTSATVLCVDVPSGLLADTGEYLGPAAPIPNGPRHTLSLLTLKPGLFTAAGRDQAGSVWLDTLGATATNCPAYAAILQGATDARTRRAHAAHKGSQGDVLVVGGQGLAPSGAGMTGAAILAARAALHAGAGRVYVGLLSPDAQQPSWDPQCPELMFRQTDTLLADETLLRQATVVCGCGGGQAIAKYLPSILSTCPSLVLDADALNAVAGDDALRRLVVERSARNWVTVVTPHPLEAARLLSTSTPSVMKDRLGAARLLSEQLNVIAVLKGSGTVIHAPGETPRINASGNPALATAGTGDVLAGWIGASLANSTSRSAPSYEAVLEAVSGHGRLADQWVVHHEQTLTANRLVECIRGARC</sequence>
<accession>A0A4P6X0S7</accession>
<dbReference type="HAMAP" id="MF_01965">
    <property type="entry name" value="NADHX_dehydratase"/>
    <property type="match status" value="1"/>
</dbReference>
<dbReference type="GO" id="GO:0052855">
    <property type="term" value="F:ADP-dependent NAD(P)H-hydrate dehydratase activity"/>
    <property type="evidence" value="ECO:0007669"/>
    <property type="project" value="UniProtKB-UniRule"/>
</dbReference>
<dbReference type="RefSeq" id="WP_243721723.1">
    <property type="nucleotide sequence ID" value="NZ_CP037867.1"/>
</dbReference>
<evidence type="ECO:0000256" key="9">
    <source>
        <dbReference type="ARBA" id="ARBA00022958"/>
    </source>
</evidence>
<comment type="catalytic activity">
    <reaction evidence="16 17 18">
        <text>(6S)-NADPHX + ADP = AMP + phosphate + NADPH + H(+)</text>
        <dbReference type="Rhea" id="RHEA:32235"/>
        <dbReference type="ChEBI" id="CHEBI:15378"/>
        <dbReference type="ChEBI" id="CHEBI:43474"/>
        <dbReference type="ChEBI" id="CHEBI:57783"/>
        <dbReference type="ChEBI" id="CHEBI:64076"/>
        <dbReference type="ChEBI" id="CHEBI:456215"/>
        <dbReference type="ChEBI" id="CHEBI:456216"/>
        <dbReference type="EC" id="4.2.1.136"/>
    </reaction>
</comment>
<comment type="function">
    <text evidence="17">Catalyzes the dehydration of the S-form of NAD(P)HX at the expense of ADP, which is converted to AMP. Together with NAD(P)HX epimerase, which catalyzes the epimerization of the S- and R-forms, the enzyme allows the repair of both epimers of NAD(P)HX, a damaged form of NAD(P)H that is a result of enzymatic or heat-dependent hydration.</text>
</comment>
<comment type="catalytic activity">
    <reaction evidence="2 18">
        <text>(6R)-NADPHX = (6S)-NADPHX</text>
        <dbReference type="Rhea" id="RHEA:32227"/>
        <dbReference type="ChEBI" id="CHEBI:64076"/>
        <dbReference type="ChEBI" id="CHEBI:64077"/>
        <dbReference type="EC" id="5.1.99.6"/>
    </reaction>
</comment>
<dbReference type="SUPFAM" id="SSF53613">
    <property type="entry name" value="Ribokinase-like"/>
    <property type="match status" value="1"/>
</dbReference>
<dbReference type="GO" id="GO:0052856">
    <property type="term" value="F:NAD(P)HX epimerase activity"/>
    <property type="evidence" value="ECO:0007669"/>
    <property type="project" value="UniProtKB-EC"/>
</dbReference>
<comment type="similarity">
    <text evidence="3 18">In the N-terminal section; belongs to the NnrE/AIBP family.</text>
</comment>
<feature type="domain" description="YjeF N-terminal" evidence="20">
    <location>
        <begin position="1"/>
        <end position="201"/>
    </location>
</feature>
<comment type="function">
    <text evidence="14 18">Bifunctional enzyme that catalyzes the epimerization of the S- and R-forms of NAD(P)HX and the dehydration of the S-form of NAD(P)HX at the expense of ADP, which is converted to AMP. This allows the repair of both epimers of NAD(P)HX, a damaged form of NAD(P)H that is a result of enzymatic or heat-dependent hydration.</text>
</comment>
<gene>
    <name evidence="21" type="primary">nnr</name>
    <name evidence="17" type="synonym">nnrD</name>
    <name evidence="21" type="ORF">HPF_10360</name>
</gene>
<dbReference type="KEGG" id="hpse:HPF_10360"/>
<dbReference type="PROSITE" id="PS01050">
    <property type="entry name" value="YJEF_C_2"/>
    <property type="match status" value="1"/>
</dbReference>
<evidence type="ECO:0000259" key="19">
    <source>
        <dbReference type="PROSITE" id="PS51383"/>
    </source>
</evidence>
<feature type="binding site" evidence="17">
    <location>
        <position position="247"/>
    </location>
    <ligand>
        <name>(6S)-NADPHX</name>
        <dbReference type="ChEBI" id="CHEBI:64076"/>
    </ligand>
</feature>
<feature type="binding site" evidence="17">
    <location>
        <position position="429"/>
    </location>
    <ligand>
        <name>AMP</name>
        <dbReference type="ChEBI" id="CHEBI:456215"/>
    </ligand>
</feature>
<keyword evidence="6 17" id="KW-0547">Nucleotide-binding</keyword>
<feature type="binding site" evidence="17">
    <location>
        <begin position="400"/>
        <end position="404"/>
    </location>
    <ligand>
        <name>AMP</name>
        <dbReference type="ChEBI" id="CHEBI:456215"/>
    </ligand>
</feature>
<dbReference type="PROSITE" id="PS51383">
    <property type="entry name" value="YJEF_C_3"/>
    <property type="match status" value="1"/>
</dbReference>
<dbReference type="NCBIfam" id="TIGR00197">
    <property type="entry name" value="yjeF_nterm"/>
    <property type="match status" value="1"/>
</dbReference>
<keyword evidence="12 17" id="KW-0456">Lyase</keyword>
<evidence type="ECO:0000256" key="8">
    <source>
        <dbReference type="ARBA" id="ARBA00022857"/>
    </source>
</evidence>
<comment type="subunit">
    <text evidence="17">Homotetramer.</text>
</comment>
<keyword evidence="5 18" id="KW-0479">Metal-binding</keyword>
<feature type="domain" description="YjeF C-terminal" evidence="19">
    <location>
        <begin position="206"/>
        <end position="490"/>
    </location>
</feature>
<evidence type="ECO:0000256" key="5">
    <source>
        <dbReference type="ARBA" id="ARBA00022723"/>
    </source>
</evidence>
<dbReference type="InterPro" id="IPR036652">
    <property type="entry name" value="YjeF_N_dom_sf"/>
</dbReference>
<comment type="similarity">
    <text evidence="4 18">In the C-terminal section; belongs to the NnrD/CARKD family.</text>
</comment>
<dbReference type="EC" id="4.2.1.136" evidence="17"/>
<comment type="similarity">
    <text evidence="17">Belongs to the NnrD/CARKD family.</text>
</comment>
<dbReference type="InterPro" id="IPR004443">
    <property type="entry name" value="YjeF_N_dom"/>
</dbReference>
<dbReference type="PROSITE" id="PS51385">
    <property type="entry name" value="YJEF_N"/>
    <property type="match status" value="1"/>
</dbReference>
<dbReference type="InterPro" id="IPR000631">
    <property type="entry name" value="CARKD"/>
</dbReference>
<dbReference type="InterPro" id="IPR029056">
    <property type="entry name" value="Ribokinase-like"/>
</dbReference>
<keyword evidence="22" id="KW-1185">Reference proteome</keyword>
<dbReference type="SUPFAM" id="SSF64153">
    <property type="entry name" value="YjeF N-terminal domain-like"/>
    <property type="match status" value="1"/>
</dbReference>
<evidence type="ECO:0000313" key="22">
    <source>
        <dbReference type="Proteomes" id="UP000293912"/>
    </source>
</evidence>
<evidence type="ECO:0000313" key="21">
    <source>
        <dbReference type="EMBL" id="QBM28088.1"/>
    </source>
</evidence>
<evidence type="ECO:0000256" key="6">
    <source>
        <dbReference type="ARBA" id="ARBA00022741"/>
    </source>
</evidence>
<feature type="binding site" evidence="17">
    <location>
        <position position="363"/>
    </location>
    <ligand>
        <name>(6S)-NADPHX</name>
        <dbReference type="ChEBI" id="CHEBI:64076"/>
    </ligand>
</feature>
<dbReference type="PIRSF" id="PIRSF017184">
    <property type="entry name" value="Nnr"/>
    <property type="match status" value="1"/>
</dbReference>
<dbReference type="Proteomes" id="UP000293912">
    <property type="component" value="Chromosome"/>
</dbReference>
<dbReference type="Gene3D" id="3.40.1190.20">
    <property type="match status" value="1"/>
</dbReference>
<evidence type="ECO:0000256" key="4">
    <source>
        <dbReference type="ARBA" id="ARBA00009524"/>
    </source>
</evidence>
<dbReference type="GO" id="GO:0005524">
    <property type="term" value="F:ATP binding"/>
    <property type="evidence" value="ECO:0007669"/>
    <property type="project" value="UniProtKB-UniRule"/>
</dbReference>
<dbReference type="InterPro" id="IPR017953">
    <property type="entry name" value="Carbohydrate_kinase_pred_CS"/>
</dbReference>
<dbReference type="CDD" id="cd01171">
    <property type="entry name" value="YXKO-related"/>
    <property type="match status" value="1"/>
</dbReference>
<evidence type="ECO:0000256" key="1">
    <source>
        <dbReference type="ARBA" id="ARBA00000013"/>
    </source>
</evidence>
<evidence type="ECO:0000256" key="3">
    <source>
        <dbReference type="ARBA" id="ARBA00006001"/>
    </source>
</evidence>
<dbReference type="AlphaFoldDB" id="A0A4P6X0S7"/>
<evidence type="ECO:0000256" key="7">
    <source>
        <dbReference type="ARBA" id="ARBA00022840"/>
    </source>
</evidence>
<feature type="binding site" evidence="17">
    <location>
        <position position="430"/>
    </location>
    <ligand>
        <name>(6S)-NADPHX</name>
        <dbReference type="ChEBI" id="CHEBI:64076"/>
    </ligand>
</feature>
<protein>
    <recommendedName>
        <fullName evidence="17">ADP-dependent (S)-NAD(P)H-hydrate dehydratase</fullName>
        <ecNumber evidence="17">4.2.1.136</ecNumber>
    </recommendedName>
    <alternativeName>
        <fullName evidence="17">ADP-dependent NAD(P)HX dehydratase</fullName>
    </alternativeName>
</protein>
<feature type="binding site" evidence="17">
    <location>
        <position position="309"/>
    </location>
    <ligand>
        <name>(6S)-NADPHX</name>
        <dbReference type="ChEBI" id="CHEBI:64076"/>
    </ligand>
</feature>
<keyword evidence="10 17" id="KW-0520">NAD</keyword>
<evidence type="ECO:0000256" key="2">
    <source>
        <dbReference type="ARBA" id="ARBA00000909"/>
    </source>
</evidence>
<evidence type="ECO:0000256" key="16">
    <source>
        <dbReference type="ARBA" id="ARBA00049209"/>
    </source>
</evidence>
<dbReference type="Pfam" id="PF03853">
    <property type="entry name" value="YjeF_N"/>
    <property type="match status" value="1"/>
</dbReference>
<evidence type="ECO:0000256" key="12">
    <source>
        <dbReference type="ARBA" id="ARBA00023239"/>
    </source>
</evidence>
<evidence type="ECO:0000259" key="20">
    <source>
        <dbReference type="PROSITE" id="PS51385"/>
    </source>
</evidence>
<comment type="cofactor">
    <cofactor evidence="18">
        <name>K(+)</name>
        <dbReference type="ChEBI" id="CHEBI:29103"/>
    </cofactor>
    <text evidence="18">Binds 1 potassium ion per subunit.</text>
</comment>
<evidence type="ECO:0000256" key="10">
    <source>
        <dbReference type="ARBA" id="ARBA00023027"/>
    </source>
</evidence>
<keyword evidence="8 17" id="KW-0521">NADP</keyword>
<dbReference type="PANTHER" id="PTHR12592">
    <property type="entry name" value="ATP-DEPENDENT (S)-NAD(P)H-HYDRATE DEHYDRATASE FAMILY MEMBER"/>
    <property type="match status" value="1"/>
</dbReference>
<comment type="catalytic activity">
    <reaction evidence="1 18">
        <text>(6R)-NADHX = (6S)-NADHX</text>
        <dbReference type="Rhea" id="RHEA:32215"/>
        <dbReference type="ChEBI" id="CHEBI:64074"/>
        <dbReference type="ChEBI" id="CHEBI:64075"/>
        <dbReference type="EC" id="5.1.99.6"/>
    </reaction>
</comment>
<dbReference type="PANTHER" id="PTHR12592:SF0">
    <property type="entry name" value="ATP-DEPENDENT (S)-NAD(P)H-HYDRATE DEHYDRATASE"/>
    <property type="match status" value="1"/>
</dbReference>
<keyword evidence="13" id="KW-0511">Multifunctional enzyme</keyword>
<proteinExistence type="inferred from homology"/>
<evidence type="ECO:0000256" key="18">
    <source>
        <dbReference type="PIRNR" id="PIRNR017184"/>
    </source>
</evidence>
<dbReference type="Pfam" id="PF01256">
    <property type="entry name" value="Carb_kinase"/>
    <property type="match status" value="1"/>
</dbReference>
<evidence type="ECO:0000256" key="17">
    <source>
        <dbReference type="HAMAP-Rule" id="MF_01965"/>
    </source>
</evidence>
<keyword evidence="11 18" id="KW-0413">Isomerase</keyword>
<keyword evidence="7 17" id="KW-0067">ATP-binding</keyword>
<comment type="cofactor">
    <cofactor evidence="17">
        <name>Mg(2+)</name>
        <dbReference type="ChEBI" id="CHEBI:18420"/>
    </cofactor>
</comment>
<evidence type="ECO:0000256" key="15">
    <source>
        <dbReference type="ARBA" id="ARBA00048238"/>
    </source>
</evidence>
<dbReference type="EMBL" id="CP037867">
    <property type="protein sequence ID" value="QBM28088.1"/>
    <property type="molecule type" value="Genomic_DNA"/>
</dbReference>
<dbReference type="Gene3D" id="3.40.50.10260">
    <property type="entry name" value="YjeF N-terminal domain"/>
    <property type="match status" value="1"/>
</dbReference>
<dbReference type="NCBIfam" id="TIGR00196">
    <property type="entry name" value="yjeF_cterm"/>
    <property type="match status" value="1"/>
</dbReference>